<dbReference type="PANTHER" id="PTHR12001:SF85">
    <property type="entry name" value="SHORT CHAIN ISOPRENYL DIPHOSPHATE SYNTHASE"/>
    <property type="match status" value="1"/>
</dbReference>
<dbReference type="InterPro" id="IPR033749">
    <property type="entry name" value="Polyprenyl_synt_CS"/>
</dbReference>
<comment type="caution">
    <text evidence="7">The sequence shown here is derived from an EMBL/GenBank/DDBJ whole genome shotgun (WGS) entry which is preliminary data.</text>
</comment>
<dbReference type="GO" id="GO:0046872">
    <property type="term" value="F:metal ion binding"/>
    <property type="evidence" value="ECO:0007669"/>
    <property type="project" value="UniProtKB-KW"/>
</dbReference>
<reference evidence="7" key="1">
    <citation type="submission" date="2021-03" db="EMBL/GenBank/DDBJ databases">
        <title>Actinotalea soli sp. nov., isolated from soil.</title>
        <authorList>
            <person name="Ping W."/>
            <person name="Zhang J."/>
        </authorList>
    </citation>
    <scope>NUCLEOTIDE SEQUENCE</scope>
    <source>
        <strain evidence="7">BY-33</strain>
    </source>
</reference>
<evidence type="ECO:0000313" key="7">
    <source>
        <dbReference type="EMBL" id="MBO1750574.1"/>
    </source>
</evidence>
<dbReference type="SUPFAM" id="SSF48576">
    <property type="entry name" value="Terpenoid synthases"/>
    <property type="match status" value="1"/>
</dbReference>
<evidence type="ECO:0000313" key="8">
    <source>
        <dbReference type="Proteomes" id="UP000664209"/>
    </source>
</evidence>
<dbReference type="CDD" id="cd00685">
    <property type="entry name" value="Trans_IPPS_HT"/>
    <property type="match status" value="1"/>
</dbReference>
<evidence type="ECO:0000256" key="6">
    <source>
        <dbReference type="RuleBase" id="RU004466"/>
    </source>
</evidence>
<dbReference type="InterPro" id="IPR000092">
    <property type="entry name" value="Polyprenyl_synt"/>
</dbReference>
<dbReference type="Proteomes" id="UP000664209">
    <property type="component" value="Unassembled WGS sequence"/>
</dbReference>
<dbReference type="AlphaFoldDB" id="A0A939LR35"/>
<dbReference type="InterPro" id="IPR008949">
    <property type="entry name" value="Isoprenoid_synthase_dom_sf"/>
</dbReference>
<sequence>MAVASSPSSLVDVDRVRQDVDEILAGHVADLRLELEHLGPAVTPLVEAVERMLSGGKRLRAAFCYWSWRAHGGTDLGTAPGAAGRVAASRATVLRVGAALELFQAAALFHDDVMDDSDTRRGKPSAHRHFAEVHQGAGWAGSARRFGESAAILLGDLSLIASERELALAVAGLPEAARLRVRGVFDRMRTEVTVGQYLDVLVQATPWGEDPVADEERARQVIRAKSARYSVEHPMALGATLAGADDGAVRRCRGIGLPLGEAFQLRDDLLGVFGDPGVTGKPAGDDLREGKRTVLVSRALREADLDARRLVLGRLGAPDLTTDGIDELRAVIVRTGADRQVEQLIAELADPALATLEGAALEEPGRSMLVELGRAAVDRQT</sequence>
<keyword evidence="8" id="KW-1185">Reference proteome</keyword>
<keyword evidence="4" id="KW-0479">Metal-binding</keyword>
<dbReference type="GO" id="GO:0008299">
    <property type="term" value="P:isoprenoid biosynthetic process"/>
    <property type="evidence" value="ECO:0007669"/>
    <property type="project" value="InterPro"/>
</dbReference>
<dbReference type="SFLD" id="SFLDS00005">
    <property type="entry name" value="Isoprenoid_Synthase_Type_I"/>
    <property type="match status" value="1"/>
</dbReference>
<accession>A0A939LR35</accession>
<dbReference type="PANTHER" id="PTHR12001">
    <property type="entry name" value="GERANYLGERANYL PYROPHOSPHATE SYNTHASE"/>
    <property type="match status" value="1"/>
</dbReference>
<keyword evidence="5" id="KW-0460">Magnesium</keyword>
<name>A0A939LR35_9CELL</name>
<evidence type="ECO:0000256" key="4">
    <source>
        <dbReference type="ARBA" id="ARBA00022723"/>
    </source>
</evidence>
<dbReference type="GO" id="GO:0004659">
    <property type="term" value="F:prenyltransferase activity"/>
    <property type="evidence" value="ECO:0007669"/>
    <property type="project" value="InterPro"/>
</dbReference>
<evidence type="ECO:0000256" key="1">
    <source>
        <dbReference type="ARBA" id="ARBA00001946"/>
    </source>
</evidence>
<dbReference type="RefSeq" id="WP_208054208.1">
    <property type="nucleotide sequence ID" value="NZ_JAGEMK010000001.1"/>
</dbReference>
<protein>
    <submittedName>
        <fullName evidence="7">Polyprenyl synthetase family protein</fullName>
    </submittedName>
</protein>
<gene>
    <name evidence="7" type="ORF">J4G33_02020</name>
</gene>
<comment type="cofactor">
    <cofactor evidence="1">
        <name>Mg(2+)</name>
        <dbReference type="ChEBI" id="CHEBI:18420"/>
    </cofactor>
</comment>
<evidence type="ECO:0000256" key="3">
    <source>
        <dbReference type="ARBA" id="ARBA00022679"/>
    </source>
</evidence>
<dbReference type="PROSITE" id="PS00444">
    <property type="entry name" value="POLYPRENYL_SYNTHASE_2"/>
    <property type="match status" value="1"/>
</dbReference>
<proteinExistence type="inferred from homology"/>
<keyword evidence="3 6" id="KW-0808">Transferase</keyword>
<dbReference type="Gene3D" id="1.10.600.10">
    <property type="entry name" value="Farnesyl Diphosphate Synthase"/>
    <property type="match status" value="1"/>
</dbReference>
<organism evidence="7 8">
    <name type="scientific">Actinotalea soli</name>
    <dbReference type="NCBI Taxonomy" id="2819234"/>
    <lineage>
        <taxon>Bacteria</taxon>
        <taxon>Bacillati</taxon>
        <taxon>Actinomycetota</taxon>
        <taxon>Actinomycetes</taxon>
        <taxon>Micrococcales</taxon>
        <taxon>Cellulomonadaceae</taxon>
        <taxon>Actinotalea</taxon>
    </lineage>
</organism>
<comment type="similarity">
    <text evidence="2 6">Belongs to the FPP/GGPP synthase family.</text>
</comment>
<dbReference type="Pfam" id="PF00348">
    <property type="entry name" value="polyprenyl_synt"/>
    <property type="match status" value="1"/>
</dbReference>
<evidence type="ECO:0000256" key="2">
    <source>
        <dbReference type="ARBA" id="ARBA00006706"/>
    </source>
</evidence>
<dbReference type="EMBL" id="JAGEMK010000001">
    <property type="protein sequence ID" value="MBO1750574.1"/>
    <property type="molecule type" value="Genomic_DNA"/>
</dbReference>
<evidence type="ECO:0000256" key="5">
    <source>
        <dbReference type="ARBA" id="ARBA00022842"/>
    </source>
</evidence>